<sequence length="144" mass="15993">MAQLSPRIIAKLKQIPAVAVEAAAQAMEEEATKIVEQMRTAAPKGETLRLSESIGWTWGEVPAGSFTIAEVRSGRNKGEQYGTLRIKIYAGSREAYYARYHEFGTQKMAANPFFFPVWKKSKAGFRKRIRNAVKAAVKEELGNG</sequence>
<dbReference type="Proteomes" id="UP000316225">
    <property type="component" value="Unassembled WGS sequence"/>
</dbReference>
<proteinExistence type="predicted"/>
<reference evidence="1 2" key="1">
    <citation type="journal article" date="2015" name="Stand. Genomic Sci.">
        <title>Genomic Encyclopedia of Bacterial and Archaeal Type Strains, Phase III: the genomes of soil and plant-associated and newly described type strains.</title>
        <authorList>
            <person name="Whitman W.B."/>
            <person name="Woyke T."/>
            <person name="Klenk H.P."/>
            <person name="Zhou Y."/>
            <person name="Lilburn T.G."/>
            <person name="Beck B.J."/>
            <person name="De Vos P."/>
            <person name="Vandamme P."/>
            <person name="Eisen J.A."/>
            <person name="Garrity G."/>
            <person name="Hugenholtz P."/>
            <person name="Kyrpides N.C."/>
        </authorList>
    </citation>
    <scope>NUCLEOTIDE SEQUENCE [LARGE SCALE GENOMIC DNA]</scope>
    <source>
        <strain evidence="1 2">CGMCC 1.5364</strain>
    </source>
</reference>
<organism evidence="1 2">
    <name type="scientific">Paracoccus sulfuroxidans</name>
    <dbReference type="NCBI Taxonomy" id="384678"/>
    <lineage>
        <taxon>Bacteria</taxon>
        <taxon>Pseudomonadati</taxon>
        <taxon>Pseudomonadota</taxon>
        <taxon>Alphaproteobacteria</taxon>
        <taxon>Rhodobacterales</taxon>
        <taxon>Paracoccaceae</taxon>
        <taxon>Paracoccus</taxon>
    </lineage>
</organism>
<comment type="caution">
    <text evidence="1">The sequence shown here is derived from an EMBL/GenBank/DDBJ whole genome shotgun (WGS) entry which is preliminary data.</text>
</comment>
<keyword evidence="2" id="KW-1185">Reference proteome</keyword>
<evidence type="ECO:0000313" key="1">
    <source>
        <dbReference type="EMBL" id="TWI29738.1"/>
    </source>
</evidence>
<dbReference type="OrthoDB" id="8480914at2"/>
<dbReference type="NCBIfam" id="TIGR01725">
    <property type="entry name" value="phge_HK97_gp10"/>
    <property type="match status" value="1"/>
</dbReference>
<dbReference type="InterPro" id="IPR010064">
    <property type="entry name" value="HK97-gp10_tail"/>
</dbReference>
<evidence type="ECO:0000313" key="2">
    <source>
        <dbReference type="Proteomes" id="UP000316225"/>
    </source>
</evidence>
<accession>A0A562NCH1</accession>
<name>A0A562NCH1_9RHOB</name>
<protein>
    <submittedName>
        <fullName evidence="1">HK97 gp10 family phage protein</fullName>
    </submittedName>
</protein>
<dbReference type="RefSeq" id="WP_145399616.1">
    <property type="nucleotide sequence ID" value="NZ_VLKU01000013.1"/>
</dbReference>
<gene>
    <name evidence="1" type="ORF">IQ24_03555</name>
</gene>
<dbReference type="EMBL" id="VLKU01000013">
    <property type="protein sequence ID" value="TWI29738.1"/>
    <property type="molecule type" value="Genomic_DNA"/>
</dbReference>
<dbReference type="AlphaFoldDB" id="A0A562NCH1"/>
<dbReference type="Pfam" id="PF04883">
    <property type="entry name" value="HK97-gp10_like"/>
    <property type="match status" value="1"/>
</dbReference>